<name>A0ABN6MVM3_9BACT</name>
<dbReference type="RefSeq" id="WP_248353472.1">
    <property type="nucleotide sequence ID" value="NZ_AP025591.1"/>
</dbReference>
<dbReference type="Pfam" id="PF01381">
    <property type="entry name" value="HTH_3"/>
    <property type="match status" value="1"/>
</dbReference>
<dbReference type="InterPro" id="IPR010982">
    <property type="entry name" value="Lambda_DNA-bd_dom_sf"/>
</dbReference>
<proteinExistence type="predicted"/>
<dbReference type="SMART" id="SM00530">
    <property type="entry name" value="HTH_XRE"/>
    <property type="match status" value="1"/>
</dbReference>
<sequence length="78" mass="8850">MITTHRIIDEDGEQMTPVRRLREARGWAQFKLAVESGLSIGTIAAAERWGLMTPRTVRRLAAAFQVSEEELHSRGEEE</sequence>
<dbReference type="PROSITE" id="PS50943">
    <property type="entry name" value="HTH_CROC1"/>
    <property type="match status" value="1"/>
</dbReference>
<dbReference type="InterPro" id="IPR001387">
    <property type="entry name" value="Cro/C1-type_HTH"/>
</dbReference>
<organism evidence="2 3">
    <name type="scientific">Anaeromyxobacter oryzae</name>
    <dbReference type="NCBI Taxonomy" id="2918170"/>
    <lineage>
        <taxon>Bacteria</taxon>
        <taxon>Pseudomonadati</taxon>
        <taxon>Myxococcota</taxon>
        <taxon>Myxococcia</taxon>
        <taxon>Myxococcales</taxon>
        <taxon>Cystobacterineae</taxon>
        <taxon>Anaeromyxobacteraceae</taxon>
        <taxon>Anaeromyxobacter</taxon>
    </lineage>
</organism>
<dbReference type="EMBL" id="AP025591">
    <property type="protein sequence ID" value="BDG04956.1"/>
    <property type="molecule type" value="Genomic_DNA"/>
</dbReference>
<evidence type="ECO:0000313" key="3">
    <source>
        <dbReference type="Proteomes" id="UP001162891"/>
    </source>
</evidence>
<dbReference type="Proteomes" id="UP001162891">
    <property type="component" value="Chromosome"/>
</dbReference>
<evidence type="ECO:0000313" key="2">
    <source>
        <dbReference type="EMBL" id="BDG04956.1"/>
    </source>
</evidence>
<reference evidence="3" key="1">
    <citation type="journal article" date="2022" name="Int. J. Syst. Evol. Microbiol.">
        <title>Anaeromyxobacter oryzae sp. nov., Anaeromyxobacter diazotrophicus sp. nov. and Anaeromyxobacter paludicola sp. nov., isolated from paddy soils.</title>
        <authorList>
            <person name="Itoh H."/>
            <person name="Xu Z."/>
            <person name="Mise K."/>
            <person name="Masuda Y."/>
            <person name="Ushijima N."/>
            <person name="Hayakawa C."/>
            <person name="Shiratori Y."/>
            <person name="Senoo K."/>
        </authorList>
    </citation>
    <scope>NUCLEOTIDE SEQUENCE [LARGE SCALE GENOMIC DNA]</scope>
    <source>
        <strain evidence="3">Red232</strain>
    </source>
</reference>
<accession>A0ABN6MVM3</accession>
<dbReference type="Gene3D" id="1.10.260.40">
    <property type="entry name" value="lambda repressor-like DNA-binding domains"/>
    <property type="match status" value="1"/>
</dbReference>
<feature type="domain" description="HTH cro/C1-type" evidence="1">
    <location>
        <begin position="18"/>
        <end position="71"/>
    </location>
</feature>
<keyword evidence="3" id="KW-1185">Reference proteome</keyword>
<dbReference type="CDD" id="cd00093">
    <property type="entry name" value="HTH_XRE"/>
    <property type="match status" value="1"/>
</dbReference>
<gene>
    <name evidence="2" type="ORF">AMOR_39520</name>
</gene>
<evidence type="ECO:0000259" key="1">
    <source>
        <dbReference type="PROSITE" id="PS50943"/>
    </source>
</evidence>
<protein>
    <recommendedName>
        <fullName evidence="1">HTH cro/C1-type domain-containing protein</fullName>
    </recommendedName>
</protein>
<dbReference type="SUPFAM" id="SSF47413">
    <property type="entry name" value="lambda repressor-like DNA-binding domains"/>
    <property type="match status" value="1"/>
</dbReference>